<evidence type="ECO:0000313" key="1">
    <source>
        <dbReference type="EMBL" id="CAI9780190.1"/>
    </source>
</evidence>
<name>A0AAD2EA64_9LAMI</name>
<organism evidence="1 2">
    <name type="scientific">Fraxinus pennsylvanica</name>
    <dbReference type="NCBI Taxonomy" id="56036"/>
    <lineage>
        <taxon>Eukaryota</taxon>
        <taxon>Viridiplantae</taxon>
        <taxon>Streptophyta</taxon>
        <taxon>Embryophyta</taxon>
        <taxon>Tracheophyta</taxon>
        <taxon>Spermatophyta</taxon>
        <taxon>Magnoliopsida</taxon>
        <taxon>eudicotyledons</taxon>
        <taxon>Gunneridae</taxon>
        <taxon>Pentapetalae</taxon>
        <taxon>asterids</taxon>
        <taxon>lamiids</taxon>
        <taxon>Lamiales</taxon>
        <taxon>Oleaceae</taxon>
        <taxon>Oleeae</taxon>
        <taxon>Fraxinus</taxon>
    </lineage>
</organism>
<dbReference type="EMBL" id="OU503052">
    <property type="protein sequence ID" value="CAI9780190.1"/>
    <property type="molecule type" value="Genomic_DNA"/>
</dbReference>
<protein>
    <submittedName>
        <fullName evidence="1">Uncharacterized protein</fullName>
    </submittedName>
</protein>
<proteinExistence type="predicted"/>
<dbReference type="SUPFAM" id="SSF52833">
    <property type="entry name" value="Thioredoxin-like"/>
    <property type="match status" value="1"/>
</dbReference>
<evidence type="ECO:0000313" key="2">
    <source>
        <dbReference type="Proteomes" id="UP000834106"/>
    </source>
</evidence>
<keyword evidence="2" id="KW-1185">Reference proteome</keyword>
<gene>
    <name evidence="1" type="ORF">FPE_LOCUS27620</name>
</gene>
<dbReference type="InterPro" id="IPR036249">
    <property type="entry name" value="Thioredoxin-like_sf"/>
</dbReference>
<dbReference type="Gene3D" id="3.40.30.10">
    <property type="entry name" value="Glutaredoxin"/>
    <property type="match status" value="1"/>
</dbReference>
<accession>A0AAD2EA64</accession>
<dbReference type="Proteomes" id="UP000834106">
    <property type="component" value="Chromosome 17"/>
</dbReference>
<reference evidence="1" key="1">
    <citation type="submission" date="2023-05" db="EMBL/GenBank/DDBJ databases">
        <authorList>
            <person name="Huff M."/>
        </authorList>
    </citation>
    <scope>NUCLEOTIDE SEQUENCE</scope>
</reference>
<sequence length="169" mass="18544">MVSAVKVYRPPNSAAVSRVLDCLLEKDVQFQLNPINLVRGEQKKPDYLKLQHAARGAVLGGDCAAIASCSGGAALGSVVLQRLYLCTKISKVTKNYSGSVRKTTMPPPFGNATEFTFGVEKRSSDSRRRCCEICERRTARRELQQQIWKQRAVDLLTANGVAMLRTANG</sequence>
<dbReference type="AlphaFoldDB" id="A0AAD2EA64"/>